<sequence>DNLELKIGNSFMHVDRYLFYNYASAFKKNYNHYMELPTHKVPINLMAKVYNWFLNGNNQLSLGEDFLAIYEMSKFLGIRRILEQFWFTFSTSSSLGLWELGAYKAYLKARDMPCSDLMSILLSRIRKCFLPIVASIEFLQMNATELSYLFKLNTICVNSEDEIFFAAVHWLEYDWSQRQEYIVQLMNNVRFRLISPWLQRSILHQPENNVISEVGTKDEVKALLWDSCVFGTAALTSKKSPASCDRIIMHHFSQINGIQRCWVYCPGVPHHHDIKCPNFRPLTYETFKDFLNCLHSYGQQFMDSIMYSPQKQWNKYKCCHN</sequence>
<feature type="non-terminal residue" evidence="2">
    <location>
        <position position="1"/>
    </location>
</feature>
<evidence type="ECO:0000313" key="3">
    <source>
        <dbReference type="Proteomes" id="UP001200034"/>
    </source>
</evidence>
<reference evidence="2" key="1">
    <citation type="journal article" date="2021" name="Mol. Ecol. Resour.">
        <title>Phylogenomic analyses of the genus Drosophila reveals genomic signals of climate adaptation.</title>
        <authorList>
            <person name="Li F."/>
            <person name="Rane R.V."/>
            <person name="Luria V."/>
            <person name="Xiong Z."/>
            <person name="Chen J."/>
            <person name="Li Z."/>
            <person name="Catullo R.A."/>
            <person name="Griffin P.C."/>
            <person name="Schiffer M."/>
            <person name="Pearce S."/>
            <person name="Lee S.F."/>
            <person name="McElroy K."/>
            <person name="Stocker A."/>
            <person name="Shirriffs J."/>
            <person name="Cockerell F."/>
            <person name="Coppin C."/>
            <person name="Sgro C.M."/>
            <person name="Karger A."/>
            <person name="Cain J.W."/>
            <person name="Weber J.A."/>
            <person name="Santpere G."/>
            <person name="Kirschner M.W."/>
            <person name="Hoffmann A.A."/>
            <person name="Oakeshott J.G."/>
            <person name="Zhang G."/>
        </authorList>
    </citation>
    <scope>NUCLEOTIDE SEQUENCE</scope>
    <source>
        <strain evidence="2">BGI-SZ-2011g</strain>
    </source>
</reference>
<feature type="domain" description="BACK" evidence="1">
    <location>
        <begin position="102"/>
        <end position="204"/>
    </location>
</feature>
<accession>A0AAD4JT74</accession>
<name>A0AAD4JT74_9MUSC</name>
<dbReference type="InterPro" id="IPR031750">
    <property type="entry name" value="DUF4734"/>
</dbReference>
<dbReference type="PANTHER" id="PTHR22667:SF0">
    <property type="entry name" value="AT01380P-RELATED"/>
    <property type="match status" value="1"/>
</dbReference>
<keyword evidence="3" id="KW-1185">Reference proteome</keyword>
<gene>
    <name evidence="2" type="ORF">KR093_008305</name>
</gene>
<dbReference type="InterPro" id="IPR011705">
    <property type="entry name" value="BACK"/>
</dbReference>
<dbReference type="SMART" id="SM00875">
    <property type="entry name" value="BACK"/>
    <property type="match status" value="1"/>
</dbReference>
<dbReference type="AlphaFoldDB" id="A0AAD4JT74"/>
<dbReference type="PANTHER" id="PTHR22667">
    <property type="entry name" value="AT01380P-RELATED"/>
    <property type="match status" value="1"/>
</dbReference>
<organism evidence="2 3">
    <name type="scientific">Drosophila rubida</name>
    <dbReference type="NCBI Taxonomy" id="30044"/>
    <lineage>
        <taxon>Eukaryota</taxon>
        <taxon>Metazoa</taxon>
        <taxon>Ecdysozoa</taxon>
        <taxon>Arthropoda</taxon>
        <taxon>Hexapoda</taxon>
        <taxon>Insecta</taxon>
        <taxon>Pterygota</taxon>
        <taxon>Neoptera</taxon>
        <taxon>Endopterygota</taxon>
        <taxon>Diptera</taxon>
        <taxon>Brachycera</taxon>
        <taxon>Muscomorpha</taxon>
        <taxon>Ephydroidea</taxon>
        <taxon>Drosophilidae</taxon>
        <taxon>Drosophila</taxon>
    </lineage>
</organism>
<dbReference type="Pfam" id="PF15881">
    <property type="entry name" value="DUF4734"/>
    <property type="match status" value="1"/>
</dbReference>
<dbReference type="Pfam" id="PF07707">
    <property type="entry name" value="BACK"/>
    <property type="match status" value="1"/>
</dbReference>
<dbReference type="EMBL" id="JAJJHW010003889">
    <property type="protein sequence ID" value="KAH8355208.1"/>
    <property type="molecule type" value="Genomic_DNA"/>
</dbReference>
<proteinExistence type="predicted"/>
<evidence type="ECO:0000259" key="1">
    <source>
        <dbReference type="SMART" id="SM00875"/>
    </source>
</evidence>
<dbReference type="Gene3D" id="1.25.40.420">
    <property type="match status" value="1"/>
</dbReference>
<comment type="caution">
    <text evidence="2">The sequence shown here is derived from an EMBL/GenBank/DDBJ whole genome shotgun (WGS) entry which is preliminary data.</text>
</comment>
<feature type="non-terminal residue" evidence="2">
    <location>
        <position position="321"/>
    </location>
</feature>
<dbReference type="Proteomes" id="UP001200034">
    <property type="component" value="Unassembled WGS sequence"/>
</dbReference>
<protein>
    <recommendedName>
        <fullName evidence="1">BACK domain-containing protein</fullName>
    </recommendedName>
</protein>
<evidence type="ECO:0000313" key="2">
    <source>
        <dbReference type="EMBL" id="KAH8355208.1"/>
    </source>
</evidence>